<feature type="domain" description="Glycosyltransferase subfamily 4-like N-terminal" evidence="3">
    <location>
        <begin position="21"/>
        <end position="193"/>
    </location>
</feature>
<dbReference type="SUPFAM" id="SSF53756">
    <property type="entry name" value="UDP-Glycosyltransferase/glycogen phosphorylase"/>
    <property type="match status" value="2"/>
</dbReference>
<keyword evidence="1" id="KW-1133">Transmembrane helix</keyword>
<comment type="caution">
    <text evidence="4">The sequence shown here is derived from an EMBL/GenBank/DDBJ whole genome shotgun (WGS) entry which is preliminary data.</text>
</comment>
<keyword evidence="1" id="KW-0812">Transmembrane</keyword>
<organism evidence="4 5">
    <name type="scientific">Candidatus Portnoybacteria bacterium CG10_big_fil_rev_8_21_14_0_10_36_7</name>
    <dbReference type="NCBI Taxonomy" id="1974812"/>
    <lineage>
        <taxon>Bacteria</taxon>
        <taxon>Candidatus Portnoyibacteriota</taxon>
    </lineage>
</organism>
<dbReference type="AlphaFoldDB" id="A0A2M8KE59"/>
<dbReference type="Pfam" id="PF00534">
    <property type="entry name" value="Glycos_transf_1"/>
    <property type="match status" value="2"/>
</dbReference>
<evidence type="ECO:0000259" key="2">
    <source>
        <dbReference type="Pfam" id="PF00534"/>
    </source>
</evidence>
<name>A0A2M8KE59_9BACT</name>
<dbReference type="InterPro" id="IPR001296">
    <property type="entry name" value="Glyco_trans_1"/>
</dbReference>
<sequence>MIDAEKKMNILIPILHYPPVIGGFEIFAKNISECIANKHNVFVLTGKVAGQPDMEIKGNLIVRRVGLRRLNDLSQSSVFYIVTTLAAIFCSAFMMAFRKKVNIIHCQGFFSGLIGLKIKWLTGIKYIITIQSADYSTYHPSFSQKWLVKIKMFLERIVYKQAAVRHAVSNALVEYYAEFGFKDGIMIPNGVESDIFKSAKDKKLLRKELDLDTDNLLICVSRLEHKNGTHDLIKAALSIKKEVTNFKLLIIGGGSQRKELETMRDSMGLGREIIFLGDVLHSDLPKYLSVADIFVRPALAEGFGIVFLEAMASEVAVVGTPVGGIVDFIKDGETGLFCKPNNPQSIANALIKLIKDKKLYDNVVRGGIELLKNKYNWDAISEKMEKIYRLAIRRKVLIISGIFPPDIGGPATILESLSKDLVANGFTIGILTFGEKTELDNYSFSVYRVSRNWWGPIKSVVFLFEAFFRVPNYDLIYLQDLYLPGLAGFLSAKFWSKKVVSRFVGDWAWENASLNKVITDDLLTFQSKKYSMAIELRKKIRRRVLVGANVVIVASNFLKEVAMKIGVKGDKVQVIYNSVDFMDREISSLSSKSDLRKNLALGGLIIVSAGRLAPWKGMEVLIRAFSGIHKKISETILVILGDGIEYNRLNKLVEELQLSDCVKLIGRVPRELMLQYLKSADIFALNTNYEGMSHTILEAMKFGLPIVTTNAGGNPETVQDGVSGVLVDYNDVGAFERAFSNLLEDKNILERMSEASFAHSVNYKWSNVIEKTTKIFNNL</sequence>
<accession>A0A2M8KE59</accession>
<feature type="domain" description="Glycosyl transferase family 1" evidence="2">
    <location>
        <begin position="601"/>
        <end position="756"/>
    </location>
</feature>
<dbReference type="CDD" id="cd03801">
    <property type="entry name" value="GT4_PimA-like"/>
    <property type="match status" value="2"/>
</dbReference>
<dbReference type="InterPro" id="IPR050194">
    <property type="entry name" value="Glycosyltransferase_grp1"/>
</dbReference>
<protein>
    <recommendedName>
        <fullName evidence="6">Glycosyltransferase</fullName>
    </recommendedName>
</protein>
<dbReference type="EMBL" id="PFDW01000046">
    <property type="protein sequence ID" value="PJE58194.1"/>
    <property type="molecule type" value="Genomic_DNA"/>
</dbReference>
<evidence type="ECO:0000313" key="4">
    <source>
        <dbReference type="EMBL" id="PJE58194.1"/>
    </source>
</evidence>
<gene>
    <name evidence="4" type="ORF">COU81_02175</name>
</gene>
<evidence type="ECO:0000259" key="3">
    <source>
        <dbReference type="Pfam" id="PF13439"/>
    </source>
</evidence>
<reference evidence="5" key="1">
    <citation type="submission" date="2017-09" db="EMBL/GenBank/DDBJ databases">
        <title>Depth-based differentiation of microbial function through sediment-hosted aquifers and enrichment of novel symbionts in the deep terrestrial subsurface.</title>
        <authorList>
            <person name="Probst A.J."/>
            <person name="Ladd B."/>
            <person name="Jarett J.K."/>
            <person name="Geller-Mcgrath D.E."/>
            <person name="Sieber C.M.K."/>
            <person name="Emerson J.B."/>
            <person name="Anantharaman K."/>
            <person name="Thomas B.C."/>
            <person name="Malmstrom R."/>
            <person name="Stieglmeier M."/>
            <person name="Klingl A."/>
            <person name="Woyke T."/>
            <person name="Ryan C.M."/>
            <person name="Banfield J.F."/>
        </authorList>
    </citation>
    <scope>NUCLEOTIDE SEQUENCE [LARGE SCALE GENOMIC DNA]</scope>
</reference>
<dbReference type="PANTHER" id="PTHR45947">
    <property type="entry name" value="SULFOQUINOVOSYL TRANSFERASE SQD2"/>
    <property type="match status" value="1"/>
</dbReference>
<keyword evidence="1" id="KW-0472">Membrane</keyword>
<evidence type="ECO:0008006" key="6">
    <source>
        <dbReference type="Google" id="ProtNLM"/>
    </source>
</evidence>
<feature type="transmembrane region" description="Helical" evidence="1">
    <location>
        <begin position="78"/>
        <end position="97"/>
    </location>
</feature>
<proteinExistence type="predicted"/>
<evidence type="ECO:0000313" key="5">
    <source>
        <dbReference type="Proteomes" id="UP000231450"/>
    </source>
</evidence>
<dbReference type="PANTHER" id="PTHR45947:SF3">
    <property type="entry name" value="SULFOQUINOVOSYL TRANSFERASE SQD2"/>
    <property type="match status" value="1"/>
</dbReference>
<dbReference type="InterPro" id="IPR028098">
    <property type="entry name" value="Glyco_trans_4-like_N"/>
</dbReference>
<dbReference type="Gene3D" id="3.40.50.2000">
    <property type="entry name" value="Glycogen Phosphorylase B"/>
    <property type="match status" value="4"/>
</dbReference>
<feature type="domain" description="Glycosyl transferase family 1" evidence="2">
    <location>
        <begin position="203"/>
        <end position="365"/>
    </location>
</feature>
<feature type="domain" description="Glycosyltransferase subfamily 4-like N-terminal" evidence="3">
    <location>
        <begin position="407"/>
        <end position="580"/>
    </location>
</feature>
<dbReference type="Pfam" id="PF13439">
    <property type="entry name" value="Glyco_transf_4"/>
    <property type="match status" value="2"/>
</dbReference>
<dbReference type="GO" id="GO:0016758">
    <property type="term" value="F:hexosyltransferase activity"/>
    <property type="evidence" value="ECO:0007669"/>
    <property type="project" value="TreeGrafter"/>
</dbReference>
<evidence type="ECO:0000256" key="1">
    <source>
        <dbReference type="SAM" id="Phobius"/>
    </source>
</evidence>
<dbReference type="Proteomes" id="UP000231450">
    <property type="component" value="Unassembled WGS sequence"/>
</dbReference>